<dbReference type="GO" id="GO:0070733">
    <property type="term" value="F:AMPylase activity"/>
    <property type="evidence" value="ECO:0007669"/>
    <property type="project" value="UniProtKB-EC"/>
</dbReference>
<keyword evidence="3 8" id="KW-0548">Nucleotidyltransferase</keyword>
<feature type="binding site" evidence="8">
    <location>
        <position position="115"/>
    </location>
    <ligand>
        <name>ATP</name>
        <dbReference type="ChEBI" id="CHEBI:30616"/>
    </ligand>
</feature>
<dbReference type="OrthoDB" id="9776281at2"/>
<feature type="binding site" evidence="8">
    <location>
        <position position="258"/>
    </location>
    <ligand>
        <name>Mg(2+)</name>
        <dbReference type="ChEBI" id="CHEBI:18420"/>
    </ligand>
</feature>
<comment type="cofactor">
    <cofactor evidence="8">
        <name>Mg(2+)</name>
        <dbReference type="ChEBI" id="CHEBI:18420"/>
    </cofactor>
    <cofactor evidence="8">
        <name>Mn(2+)</name>
        <dbReference type="ChEBI" id="CHEBI:29035"/>
    </cofactor>
</comment>
<reference evidence="9 10" key="1">
    <citation type="journal article" date="2011" name="Front. Microbiol.">
        <title>Genomic signatures of strain selection and enhancement in Bacillus atrophaeus var. globigii, a historical biowarfare simulant.</title>
        <authorList>
            <person name="Gibbons H.S."/>
            <person name="Broomall S.M."/>
            <person name="McNew L.A."/>
            <person name="Daligault H."/>
            <person name="Chapman C."/>
            <person name="Bruce D."/>
            <person name="Karavis M."/>
            <person name="Krepps M."/>
            <person name="McGregor P.A."/>
            <person name="Hong C."/>
            <person name="Park K.H."/>
            <person name="Akmal A."/>
            <person name="Feldman A."/>
            <person name="Lin J.S."/>
            <person name="Chang W.E."/>
            <person name="Higgs B.W."/>
            <person name="Demirev P."/>
            <person name="Lindquist J."/>
            <person name="Liem A."/>
            <person name="Fochler E."/>
            <person name="Read T.D."/>
            <person name="Tapia R."/>
            <person name="Johnson S."/>
            <person name="Bishop-Lilly K.A."/>
            <person name="Detter C."/>
            <person name="Han C."/>
            <person name="Sozhamannan S."/>
            <person name="Rosenzweig C.N."/>
            <person name="Skowronski E.W."/>
        </authorList>
    </citation>
    <scope>NUCLEOTIDE SEQUENCE [LARGE SCALE GENOMIC DNA]</scope>
    <source>
        <strain evidence="9 10">GYP-17</strain>
    </source>
</reference>
<keyword evidence="7 8" id="KW-0460">Magnesium</keyword>
<dbReference type="GO" id="GO:0000287">
    <property type="term" value="F:magnesium ion binding"/>
    <property type="evidence" value="ECO:0007669"/>
    <property type="project" value="UniProtKB-UniRule"/>
</dbReference>
<evidence type="ECO:0000256" key="3">
    <source>
        <dbReference type="ARBA" id="ARBA00022695"/>
    </source>
</evidence>
<dbReference type="GO" id="GO:0005524">
    <property type="term" value="F:ATP binding"/>
    <property type="evidence" value="ECO:0007669"/>
    <property type="project" value="UniProtKB-UniRule"/>
</dbReference>
<evidence type="ECO:0000256" key="6">
    <source>
        <dbReference type="ARBA" id="ARBA00022840"/>
    </source>
</evidence>
<name>A0A432WS84_9GAMM</name>
<evidence type="ECO:0000256" key="5">
    <source>
        <dbReference type="ARBA" id="ARBA00022741"/>
    </source>
</evidence>
<keyword evidence="2 8" id="KW-0808">Transferase</keyword>
<evidence type="ECO:0000313" key="10">
    <source>
        <dbReference type="Proteomes" id="UP000288405"/>
    </source>
</evidence>
<keyword evidence="5 8" id="KW-0547">Nucleotide-binding</keyword>
<comment type="catalytic activity">
    <reaction evidence="8">
        <text>L-tyrosyl-[protein] + UTP = O-(5'-uridylyl)-L-tyrosyl-[protein] + diphosphate</text>
        <dbReference type="Rhea" id="RHEA:83887"/>
        <dbReference type="Rhea" id="RHEA-COMP:10136"/>
        <dbReference type="Rhea" id="RHEA-COMP:20238"/>
        <dbReference type="ChEBI" id="CHEBI:33019"/>
        <dbReference type="ChEBI" id="CHEBI:46398"/>
        <dbReference type="ChEBI" id="CHEBI:46858"/>
        <dbReference type="ChEBI" id="CHEBI:90602"/>
    </reaction>
</comment>
<evidence type="ECO:0000256" key="2">
    <source>
        <dbReference type="ARBA" id="ARBA00022679"/>
    </source>
</evidence>
<dbReference type="EMBL" id="PIPM01000001">
    <property type="protein sequence ID" value="RUO36633.1"/>
    <property type="molecule type" value="Genomic_DNA"/>
</dbReference>
<comment type="catalytic activity">
    <reaction evidence="8">
        <text>L-threonyl-[protein] + ATP = 3-O-(5'-adenylyl)-L-threonyl-[protein] + diphosphate</text>
        <dbReference type="Rhea" id="RHEA:54292"/>
        <dbReference type="Rhea" id="RHEA-COMP:11060"/>
        <dbReference type="Rhea" id="RHEA-COMP:13847"/>
        <dbReference type="ChEBI" id="CHEBI:30013"/>
        <dbReference type="ChEBI" id="CHEBI:30616"/>
        <dbReference type="ChEBI" id="CHEBI:33019"/>
        <dbReference type="ChEBI" id="CHEBI:138113"/>
        <dbReference type="EC" id="2.7.7.108"/>
    </reaction>
</comment>
<gene>
    <name evidence="8" type="primary">ydiU</name>
    <name evidence="8" type="synonym">selO</name>
    <name evidence="9" type="ORF">CWE11_02140</name>
</gene>
<dbReference type="GO" id="GO:0030145">
    <property type="term" value="F:manganese ion binding"/>
    <property type="evidence" value="ECO:0007669"/>
    <property type="project" value="UniProtKB-UniRule"/>
</dbReference>
<feature type="binding site" evidence="8">
    <location>
        <position position="93"/>
    </location>
    <ligand>
        <name>ATP</name>
        <dbReference type="ChEBI" id="CHEBI:30616"/>
    </ligand>
</feature>
<evidence type="ECO:0000256" key="8">
    <source>
        <dbReference type="HAMAP-Rule" id="MF_00692"/>
    </source>
</evidence>
<sequence length="507" mass="57073">MPPLSSSQTANFSASYAELGAFFSRAIAPTPVAAPQWIAWNVELANKLGLSGLTQDEALDIFSGNECPSWAHPIAQAYAGHQFGHFVPQLGDGRAVLLTELTTREPKAMFDLQLKGSGPTPFSRGGDGRSALGPVLREYLVSEAMHALGVPTTRALAAIATGEWVYRDEALPGAVFTRVAQSHIRVGTFQYAAVHGGPEHVKILADYVIARHFPALLEIKPDTLRYRQFFHSVVQAQMKLVAEWQRVGFIHGVMNTDNTSICGDTIDYGPCAFMDVFRRNQTFSSIDRHGRYRYENQPRIAHWNMARFAETLLPLIHKNESDAVTHLTALLQNFEQDYQSVWLQCMARKFGIGVTENSDTQARIHNLIEQFLTWLEVNERDFTCSFTALTDCYLYHTEITADLICTALEADPNDEVLTQWIDEWLSHLSTQQSEQITERMTHANPRRIPRNHQIAAAIFEAEHDGDLSRFHRLLRAWASPYADIEEFRDLEQPPAPDQQVTRTFCGT</sequence>
<feature type="binding site" evidence="8">
    <location>
        <position position="91"/>
    </location>
    <ligand>
        <name>ATP</name>
        <dbReference type="ChEBI" id="CHEBI:30616"/>
    </ligand>
</feature>
<dbReference type="PANTHER" id="PTHR32057:SF14">
    <property type="entry name" value="PROTEIN ADENYLYLTRANSFERASE SELO, MITOCHONDRIAL"/>
    <property type="match status" value="1"/>
</dbReference>
<feature type="binding site" evidence="8">
    <location>
        <position position="94"/>
    </location>
    <ligand>
        <name>ATP</name>
        <dbReference type="ChEBI" id="CHEBI:30616"/>
    </ligand>
</feature>
<accession>A0A432WS84</accession>
<dbReference type="Pfam" id="PF02696">
    <property type="entry name" value="SelO"/>
    <property type="match status" value="1"/>
</dbReference>
<dbReference type="PANTHER" id="PTHR32057">
    <property type="entry name" value="PROTEIN ADENYLYLTRANSFERASE SELO, MITOCHONDRIAL"/>
    <property type="match status" value="1"/>
</dbReference>
<comment type="catalytic activity">
    <reaction evidence="8">
        <text>L-seryl-[protein] + UTP = O-(5'-uridylyl)-L-seryl-[protein] + diphosphate</text>
        <dbReference type="Rhea" id="RHEA:64604"/>
        <dbReference type="Rhea" id="RHEA-COMP:9863"/>
        <dbReference type="Rhea" id="RHEA-COMP:16635"/>
        <dbReference type="ChEBI" id="CHEBI:29999"/>
        <dbReference type="ChEBI" id="CHEBI:33019"/>
        <dbReference type="ChEBI" id="CHEBI:46398"/>
        <dbReference type="ChEBI" id="CHEBI:156051"/>
    </reaction>
</comment>
<keyword evidence="4 8" id="KW-0479">Metal-binding</keyword>
<dbReference type="EC" id="2.7.7.108" evidence="8"/>
<evidence type="ECO:0000256" key="4">
    <source>
        <dbReference type="ARBA" id="ARBA00022723"/>
    </source>
</evidence>
<keyword evidence="6 8" id="KW-0067">ATP-binding</keyword>
<organism evidence="9 10">
    <name type="scientific">Aliidiomarina sanyensis</name>
    <dbReference type="NCBI Taxonomy" id="1249555"/>
    <lineage>
        <taxon>Bacteria</taxon>
        <taxon>Pseudomonadati</taxon>
        <taxon>Pseudomonadota</taxon>
        <taxon>Gammaproteobacteria</taxon>
        <taxon>Alteromonadales</taxon>
        <taxon>Idiomarinaceae</taxon>
        <taxon>Aliidiomarina</taxon>
    </lineage>
</organism>
<keyword evidence="8" id="KW-0464">Manganese</keyword>
<comment type="function">
    <text evidence="8">Nucleotidyltransferase involved in the post-translational modification of proteins. It can catalyze the addition of adenosine monophosphate (AMP) or uridine monophosphate (UMP) to a protein, resulting in modifications known as AMPylation and UMPylation.</text>
</comment>
<feature type="binding site" evidence="8">
    <location>
        <position position="127"/>
    </location>
    <ligand>
        <name>ATP</name>
        <dbReference type="ChEBI" id="CHEBI:30616"/>
    </ligand>
</feature>
<feature type="binding site" evidence="8">
    <location>
        <position position="178"/>
    </location>
    <ligand>
        <name>ATP</name>
        <dbReference type="ChEBI" id="CHEBI:30616"/>
    </ligand>
</feature>
<comment type="catalytic activity">
    <reaction evidence="8">
        <text>L-seryl-[protein] + ATP = 3-O-(5'-adenylyl)-L-seryl-[protein] + diphosphate</text>
        <dbReference type="Rhea" id="RHEA:58120"/>
        <dbReference type="Rhea" id="RHEA-COMP:9863"/>
        <dbReference type="Rhea" id="RHEA-COMP:15073"/>
        <dbReference type="ChEBI" id="CHEBI:29999"/>
        <dbReference type="ChEBI" id="CHEBI:30616"/>
        <dbReference type="ChEBI" id="CHEBI:33019"/>
        <dbReference type="ChEBI" id="CHEBI:142516"/>
        <dbReference type="EC" id="2.7.7.108"/>
    </reaction>
</comment>
<feature type="binding site" evidence="8">
    <location>
        <position position="267"/>
    </location>
    <ligand>
        <name>Mg(2+)</name>
        <dbReference type="ChEBI" id="CHEBI:18420"/>
    </ligand>
</feature>
<feature type="binding site" evidence="8">
    <location>
        <position position="267"/>
    </location>
    <ligand>
        <name>ATP</name>
        <dbReference type="ChEBI" id="CHEBI:30616"/>
    </ligand>
</feature>
<protein>
    <recommendedName>
        <fullName evidence="8">Protein nucleotidyltransferase YdiU</fullName>
        <ecNumber evidence="8">2.7.7.-</ecNumber>
    </recommendedName>
    <alternativeName>
        <fullName evidence="8">Protein adenylyltransferase YdiU</fullName>
        <ecNumber evidence="8">2.7.7.108</ecNumber>
    </alternativeName>
    <alternativeName>
        <fullName evidence="8">Protein uridylyltransferase YdiU</fullName>
        <ecNumber evidence="8">2.7.7.-</ecNumber>
    </alternativeName>
</protein>
<dbReference type="Proteomes" id="UP000288405">
    <property type="component" value="Unassembled WGS sequence"/>
</dbReference>
<comment type="catalytic activity">
    <reaction evidence="8">
        <text>L-tyrosyl-[protein] + ATP = O-(5'-adenylyl)-L-tyrosyl-[protein] + diphosphate</text>
        <dbReference type="Rhea" id="RHEA:54288"/>
        <dbReference type="Rhea" id="RHEA-COMP:10136"/>
        <dbReference type="Rhea" id="RHEA-COMP:13846"/>
        <dbReference type="ChEBI" id="CHEBI:30616"/>
        <dbReference type="ChEBI" id="CHEBI:33019"/>
        <dbReference type="ChEBI" id="CHEBI:46858"/>
        <dbReference type="ChEBI" id="CHEBI:83624"/>
        <dbReference type="EC" id="2.7.7.108"/>
    </reaction>
</comment>
<comment type="catalytic activity">
    <reaction evidence="8">
        <text>L-histidyl-[protein] + UTP = N(tele)-(5'-uridylyl)-L-histidyl-[protein] + diphosphate</text>
        <dbReference type="Rhea" id="RHEA:83891"/>
        <dbReference type="Rhea" id="RHEA-COMP:9745"/>
        <dbReference type="Rhea" id="RHEA-COMP:20239"/>
        <dbReference type="ChEBI" id="CHEBI:29979"/>
        <dbReference type="ChEBI" id="CHEBI:33019"/>
        <dbReference type="ChEBI" id="CHEBI:46398"/>
        <dbReference type="ChEBI" id="CHEBI:233474"/>
    </reaction>
</comment>
<proteinExistence type="inferred from homology"/>
<keyword evidence="10" id="KW-1185">Reference proteome</keyword>
<dbReference type="HAMAP" id="MF_00692">
    <property type="entry name" value="SelO"/>
    <property type="match status" value="1"/>
</dbReference>
<dbReference type="EC" id="2.7.7.-" evidence="8"/>
<evidence type="ECO:0000313" key="9">
    <source>
        <dbReference type="EMBL" id="RUO36633.1"/>
    </source>
</evidence>
<feature type="binding site" evidence="8">
    <location>
        <position position="185"/>
    </location>
    <ligand>
        <name>ATP</name>
        <dbReference type="ChEBI" id="CHEBI:30616"/>
    </ligand>
</feature>
<feature type="active site" description="Proton acceptor" evidence="8">
    <location>
        <position position="257"/>
    </location>
</feature>
<dbReference type="AlphaFoldDB" id="A0A432WS84"/>
<evidence type="ECO:0000256" key="1">
    <source>
        <dbReference type="ARBA" id="ARBA00009747"/>
    </source>
</evidence>
<feature type="binding site" evidence="8">
    <location>
        <position position="128"/>
    </location>
    <ligand>
        <name>ATP</name>
        <dbReference type="ChEBI" id="CHEBI:30616"/>
    </ligand>
</feature>
<dbReference type="RefSeq" id="WP_126775942.1">
    <property type="nucleotide sequence ID" value="NZ_PIPM01000001.1"/>
</dbReference>
<comment type="caution">
    <text evidence="9">The sequence shown here is derived from an EMBL/GenBank/DDBJ whole genome shotgun (WGS) entry which is preliminary data.</text>
</comment>
<evidence type="ECO:0000256" key="7">
    <source>
        <dbReference type="ARBA" id="ARBA00022842"/>
    </source>
</evidence>
<dbReference type="InterPro" id="IPR003846">
    <property type="entry name" value="SelO"/>
</dbReference>
<comment type="similarity">
    <text evidence="1 8">Belongs to the SELO family.</text>
</comment>
<dbReference type="NCBIfam" id="NF000658">
    <property type="entry name" value="PRK00029.1"/>
    <property type="match status" value="1"/>
</dbReference>